<evidence type="ECO:0000313" key="2">
    <source>
        <dbReference type="Proteomes" id="UP000272942"/>
    </source>
</evidence>
<gene>
    <name evidence="1" type="ORF">ECPE_LOCUS14760</name>
</gene>
<organism evidence="3">
    <name type="scientific">Echinostoma caproni</name>
    <dbReference type="NCBI Taxonomy" id="27848"/>
    <lineage>
        <taxon>Eukaryota</taxon>
        <taxon>Metazoa</taxon>
        <taxon>Spiralia</taxon>
        <taxon>Lophotrochozoa</taxon>
        <taxon>Platyhelminthes</taxon>
        <taxon>Trematoda</taxon>
        <taxon>Digenea</taxon>
        <taxon>Plagiorchiida</taxon>
        <taxon>Echinostomata</taxon>
        <taxon>Echinostomatoidea</taxon>
        <taxon>Echinostomatidae</taxon>
        <taxon>Echinostoma</taxon>
    </lineage>
</organism>
<keyword evidence="2" id="KW-1185">Reference proteome</keyword>
<sequence length="245" mass="28195">MVISPEISYDLISGIDFLWAFQLSTDVSQDTLIPEGKLVSLREHAKGGPDWVFEVHPVDLQRQVSRPLCRADPYTSSQQMDRIHALLIKHQAAFAWEGVPLGRTKTIQHHITTQGVSPVRQHPRWVPVRYRAELGRVDDFFVRTSMDNLRGHSMKLFKPRARTLVRQCSFTHRVIPLWNSLPQEVGNLLVLTRRGFTLIIQHPPQWSLARTRLTGTVVIQSYTMAPTLEWRVTVSGHFRSIKFEC</sequence>
<accession>A0A183B6C5</accession>
<dbReference type="OrthoDB" id="6138683at2759"/>
<reference evidence="3" key="1">
    <citation type="submission" date="2016-06" db="UniProtKB">
        <authorList>
            <consortium name="WormBaseParasite"/>
        </authorList>
    </citation>
    <scope>IDENTIFICATION</scope>
</reference>
<dbReference type="EMBL" id="UZAN01058466">
    <property type="protein sequence ID" value="VDP92032.1"/>
    <property type="molecule type" value="Genomic_DNA"/>
</dbReference>
<dbReference type="WBParaSite" id="ECPE_0001480001-mRNA-1">
    <property type="protein sequence ID" value="ECPE_0001480001-mRNA-1"/>
    <property type="gene ID" value="ECPE_0001480001"/>
</dbReference>
<evidence type="ECO:0000313" key="3">
    <source>
        <dbReference type="WBParaSite" id="ECPE_0001480001-mRNA-1"/>
    </source>
</evidence>
<protein>
    <submittedName>
        <fullName evidence="3">Reverse transcriptase</fullName>
    </submittedName>
</protein>
<reference evidence="1 2" key="2">
    <citation type="submission" date="2018-11" db="EMBL/GenBank/DDBJ databases">
        <authorList>
            <consortium name="Pathogen Informatics"/>
        </authorList>
    </citation>
    <scope>NUCLEOTIDE SEQUENCE [LARGE SCALE GENOMIC DNA]</scope>
    <source>
        <strain evidence="1 2">Egypt</strain>
    </source>
</reference>
<dbReference type="AlphaFoldDB" id="A0A183B6C5"/>
<name>A0A183B6C5_9TREM</name>
<proteinExistence type="predicted"/>
<evidence type="ECO:0000313" key="1">
    <source>
        <dbReference type="EMBL" id="VDP92032.1"/>
    </source>
</evidence>
<dbReference type="Proteomes" id="UP000272942">
    <property type="component" value="Unassembled WGS sequence"/>
</dbReference>